<dbReference type="OrthoDB" id="68483at2759"/>
<dbReference type="EMBL" id="JAEVFJ010000013">
    <property type="protein sequence ID" value="KAH8101217.1"/>
    <property type="molecule type" value="Genomic_DNA"/>
</dbReference>
<organism evidence="12 13">
    <name type="scientific">Cristinia sonorae</name>
    <dbReference type="NCBI Taxonomy" id="1940300"/>
    <lineage>
        <taxon>Eukaryota</taxon>
        <taxon>Fungi</taxon>
        <taxon>Dikarya</taxon>
        <taxon>Basidiomycota</taxon>
        <taxon>Agaricomycotina</taxon>
        <taxon>Agaricomycetes</taxon>
        <taxon>Agaricomycetidae</taxon>
        <taxon>Agaricales</taxon>
        <taxon>Pleurotineae</taxon>
        <taxon>Stephanosporaceae</taxon>
        <taxon>Cristinia</taxon>
    </lineage>
</organism>
<dbReference type="PROSITE" id="PS00108">
    <property type="entry name" value="PROTEIN_KINASE_ST"/>
    <property type="match status" value="1"/>
</dbReference>
<evidence type="ECO:0000256" key="7">
    <source>
        <dbReference type="ARBA" id="ARBA00047899"/>
    </source>
</evidence>
<dbReference type="InterPro" id="IPR000719">
    <property type="entry name" value="Prot_kinase_dom"/>
</dbReference>
<dbReference type="InterPro" id="IPR011009">
    <property type="entry name" value="Kinase-like_dom_sf"/>
</dbReference>
<sequence length="942" mass="100759">MRVSVSEVTTTQLRKGEMTLLEVNTVLSIECGKGEETSSFTTAAITACEEEDLELPAQDIEEKVTPEDVPAEDVSLTLDSLVSIDLSDDAPLPPAAHVLLDVHSPPAYPILAPPAFDCSDVSKTFVNVPLDEMDEVKSTAADELAIETTVQVTQTPEPELPSIHQVQVPDAEAVPPADSEDKEIVQPVVKAVHRVKVHYSKPVTVQAPAKKPVLASNLLKDLKVDKKLGSGGFGAVYAVTHKKTGVRYALKVMSKTRKDPPKEHHQAIEGHLMRVAVQETFALHRTAGVVGVVDLVASTYDSLNFYHVLPLYEGGDLANEIARCGSFPDVKARFYIAEIVQAVAALHDEGLIHRDLKPGNILLSTNGHAVIADLGLAKAFTTKRCAFELESYERYFPMLTEGENDAKGVTKTRCGTPEYMAPELCAGQLYDCKVDVFAMGLILFEMLVGVLPQELPDWDGDLTRVSDQYGISEHAEDFIAEALAELPGDRPTAKELMKFEIFDGCDWDELRDQEVYEGWLPVSDSEESDGNPITFVPGEPIDPAMDFLPFLNFQSPQFSQLPSSATALPTAVSDHELPTVAGEDSLAAEDSIGSLNSIALLDVNVDQTPSLALDVKQEPEPEVSLLWDAFEVERSPSPCAVSDPLKSSLPSIASTQDCPQLPMPLSSSNTSQPWAISTYSDSLSLPAHGSQLEAPSVPISYSSDNDSRPWALCALGTAQSSSIQSPSITDKSNCVASGVSSPCGSPSYCPSEGGFSASAAPNPVPTSFNTLIDDDSSCIMSSTITTRLSLAKVNMSDTALAPSSGTCTSNGPSVAFPSANLKKISLVDQHHAPSSLDPTAVSSVATTLPPLEPVISPSLLSGVTLSSGFSSGSSFADNTSNPSPFNVTRPRHSLSSPSTFLRDLSYTRSMLPLNPMSVFGSLVDFAGLIWNRVTSCLLRLLL</sequence>
<feature type="binding site" evidence="9">
    <location>
        <position position="251"/>
    </location>
    <ligand>
        <name>ATP</name>
        <dbReference type="ChEBI" id="CHEBI:30616"/>
    </ligand>
</feature>
<evidence type="ECO:0000256" key="5">
    <source>
        <dbReference type="ARBA" id="ARBA00022777"/>
    </source>
</evidence>
<dbReference type="PANTHER" id="PTHR24356">
    <property type="entry name" value="SERINE/THREONINE-PROTEIN KINASE"/>
    <property type="match status" value="1"/>
</dbReference>
<dbReference type="PROSITE" id="PS00107">
    <property type="entry name" value="PROTEIN_KINASE_ATP"/>
    <property type="match status" value="1"/>
</dbReference>
<dbReference type="InterPro" id="IPR017441">
    <property type="entry name" value="Protein_kinase_ATP_BS"/>
</dbReference>
<comment type="catalytic activity">
    <reaction evidence="7">
        <text>L-threonyl-[protein] + ATP = O-phospho-L-threonyl-[protein] + ADP + H(+)</text>
        <dbReference type="Rhea" id="RHEA:46608"/>
        <dbReference type="Rhea" id="RHEA-COMP:11060"/>
        <dbReference type="Rhea" id="RHEA-COMP:11605"/>
        <dbReference type="ChEBI" id="CHEBI:15378"/>
        <dbReference type="ChEBI" id="CHEBI:30013"/>
        <dbReference type="ChEBI" id="CHEBI:30616"/>
        <dbReference type="ChEBI" id="CHEBI:61977"/>
        <dbReference type="ChEBI" id="CHEBI:456216"/>
        <dbReference type="EC" id="2.7.11.1"/>
    </reaction>
</comment>
<dbReference type="SUPFAM" id="SSF56112">
    <property type="entry name" value="Protein kinase-like (PK-like)"/>
    <property type="match status" value="1"/>
</dbReference>
<protein>
    <recommendedName>
        <fullName evidence="1">non-specific serine/threonine protein kinase</fullName>
        <ecNumber evidence="1">2.7.11.1</ecNumber>
    </recommendedName>
</protein>
<name>A0A8K0UPN8_9AGAR</name>
<keyword evidence="5 12" id="KW-0418">Kinase</keyword>
<dbReference type="EC" id="2.7.11.1" evidence="1"/>
<feature type="region of interest" description="Disordered" evidence="10">
    <location>
        <begin position="875"/>
        <end position="896"/>
    </location>
</feature>
<evidence type="ECO:0000256" key="1">
    <source>
        <dbReference type="ARBA" id="ARBA00012513"/>
    </source>
</evidence>
<keyword evidence="13" id="KW-1185">Reference proteome</keyword>
<dbReference type="GO" id="GO:0004674">
    <property type="term" value="F:protein serine/threonine kinase activity"/>
    <property type="evidence" value="ECO:0007669"/>
    <property type="project" value="UniProtKB-KW"/>
</dbReference>
<evidence type="ECO:0000256" key="4">
    <source>
        <dbReference type="ARBA" id="ARBA00022741"/>
    </source>
</evidence>
<dbReference type="AlphaFoldDB" id="A0A8K0UPN8"/>
<dbReference type="SMART" id="SM00220">
    <property type="entry name" value="S_TKc"/>
    <property type="match status" value="1"/>
</dbReference>
<proteinExistence type="predicted"/>
<evidence type="ECO:0000259" key="11">
    <source>
        <dbReference type="PROSITE" id="PS50011"/>
    </source>
</evidence>
<keyword evidence="2" id="KW-0723">Serine/threonine-protein kinase</keyword>
<keyword evidence="3" id="KW-0808">Transferase</keyword>
<dbReference type="InterPro" id="IPR008271">
    <property type="entry name" value="Ser/Thr_kinase_AS"/>
</dbReference>
<accession>A0A8K0UPN8</accession>
<dbReference type="Gene3D" id="1.10.510.10">
    <property type="entry name" value="Transferase(Phosphotransferase) domain 1"/>
    <property type="match status" value="1"/>
</dbReference>
<reference evidence="12" key="1">
    <citation type="journal article" date="2021" name="New Phytol.">
        <title>Evolutionary innovations through gain and loss of genes in the ectomycorrhizal Boletales.</title>
        <authorList>
            <person name="Wu G."/>
            <person name="Miyauchi S."/>
            <person name="Morin E."/>
            <person name="Kuo A."/>
            <person name="Drula E."/>
            <person name="Varga T."/>
            <person name="Kohler A."/>
            <person name="Feng B."/>
            <person name="Cao Y."/>
            <person name="Lipzen A."/>
            <person name="Daum C."/>
            <person name="Hundley H."/>
            <person name="Pangilinan J."/>
            <person name="Johnson J."/>
            <person name="Barry K."/>
            <person name="LaButti K."/>
            <person name="Ng V."/>
            <person name="Ahrendt S."/>
            <person name="Min B."/>
            <person name="Choi I.G."/>
            <person name="Park H."/>
            <person name="Plett J.M."/>
            <person name="Magnuson J."/>
            <person name="Spatafora J.W."/>
            <person name="Nagy L.G."/>
            <person name="Henrissat B."/>
            <person name="Grigoriev I.V."/>
            <person name="Yang Z.L."/>
            <person name="Xu J."/>
            <person name="Martin F.M."/>
        </authorList>
    </citation>
    <scope>NUCLEOTIDE SEQUENCE</scope>
    <source>
        <strain evidence="12">KKN 215</strain>
    </source>
</reference>
<dbReference type="Pfam" id="PF00069">
    <property type="entry name" value="Pkinase"/>
    <property type="match status" value="1"/>
</dbReference>
<evidence type="ECO:0000256" key="10">
    <source>
        <dbReference type="SAM" id="MobiDB-lite"/>
    </source>
</evidence>
<comment type="catalytic activity">
    <reaction evidence="8">
        <text>L-seryl-[protein] + ATP = O-phospho-L-seryl-[protein] + ADP + H(+)</text>
        <dbReference type="Rhea" id="RHEA:17989"/>
        <dbReference type="Rhea" id="RHEA-COMP:9863"/>
        <dbReference type="Rhea" id="RHEA-COMP:11604"/>
        <dbReference type="ChEBI" id="CHEBI:15378"/>
        <dbReference type="ChEBI" id="CHEBI:29999"/>
        <dbReference type="ChEBI" id="CHEBI:30616"/>
        <dbReference type="ChEBI" id="CHEBI:83421"/>
        <dbReference type="ChEBI" id="CHEBI:456216"/>
        <dbReference type="EC" id="2.7.11.1"/>
    </reaction>
</comment>
<dbReference type="PROSITE" id="PS50011">
    <property type="entry name" value="PROTEIN_KINASE_DOM"/>
    <property type="match status" value="1"/>
</dbReference>
<evidence type="ECO:0000256" key="3">
    <source>
        <dbReference type="ARBA" id="ARBA00022679"/>
    </source>
</evidence>
<feature type="compositionally biased region" description="Polar residues" evidence="10">
    <location>
        <begin position="875"/>
        <end position="886"/>
    </location>
</feature>
<dbReference type="Proteomes" id="UP000813824">
    <property type="component" value="Unassembled WGS sequence"/>
</dbReference>
<evidence type="ECO:0000256" key="9">
    <source>
        <dbReference type="PROSITE-ProRule" id="PRU10141"/>
    </source>
</evidence>
<keyword evidence="4 9" id="KW-0547">Nucleotide-binding</keyword>
<dbReference type="GO" id="GO:0005524">
    <property type="term" value="F:ATP binding"/>
    <property type="evidence" value="ECO:0007669"/>
    <property type="project" value="UniProtKB-UniRule"/>
</dbReference>
<feature type="domain" description="Protein kinase" evidence="11">
    <location>
        <begin position="222"/>
        <end position="502"/>
    </location>
</feature>
<evidence type="ECO:0000313" key="12">
    <source>
        <dbReference type="EMBL" id="KAH8101217.1"/>
    </source>
</evidence>
<dbReference type="InterPro" id="IPR050236">
    <property type="entry name" value="Ser_Thr_kinase_AGC"/>
</dbReference>
<evidence type="ECO:0000256" key="8">
    <source>
        <dbReference type="ARBA" id="ARBA00048679"/>
    </source>
</evidence>
<keyword evidence="6 9" id="KW-0067">ATP-binding</keyword>
<comment type="caution">
    <text evidence="12">The sequence shown here is derived from an EMBL/GenBank/DDBJ whole genome shotgun (WGS) entry which is preliminary data.</text>
</comment>
<evidence type="ECO:0000256" key="6">
    <source>
        <dbReference type="ARBA" id="ARBA00022840"/>
    </source>
</evidence>
<evidence type="ECO:0000313" key="13">
    <source>
        <dbReference type="Proteomes" id="UP000813824"/>
    </source>
</evidence>
<gene>
    <name evidence="12" type="ORF">BXZ70DRAFT_117424</name>
</gene>
<evidence type="ECO:0000256" key="2">
    <source>
        <dbReference type="ARBA" id="ARBA00022527"/>
    </source>
</evidence>